<feature type="domain" description="Cytochrome c" evidence="8">
    <location>
        <begin position="57"/>
        <end position="157"/>
    </location>
</feature>
<dbReference type="InterPro" id="IPR036909">
    <property type="entry name" value="Cyt_c-like_dom_sf"/>
</dbReference>
<evidence type="ECO:0000256" key="5">
    <source>
        <dbReference type="ARBA" id="ARBA00023004"/>
    </source>
</evidence>
<keyword evidence="3 6" id="KW-0479">Metal-binding</keyword>
<keyword evidence="4" id="KW-0249">Electron transport</keyword>
<name>A0A1N7LII9_9PROT</name>
<keyword evidence="7" id="KW-0732">Signal</keyword>
<evidence type="ECO:0000256" key="3">
    <source>
        <dbReference type="ARBA" id="ARBA00022723"/>
    </source>
</evidence>
<dbReference type="OrthoDB" id="9805828at2"/>
<protein>
    <submittedName>
        <fullName evidence="9">Cytochrome c</fullName>
    </submittedName>
</protein>
<evidence type="ECO:0000256" key="7">
    <source>
        <dbReference type="SAM" id="SignalP"/>
    </source>
</evidence>
<evidence type="ECO:0000313" key="10">
    <source>
        <dbReference type="Proteomes" id="UP000185678"/>
    </source>
</evidence>
<dbReference type="Proteomes" id="UP000185678">
    <property type="component" value="Unassembled WGS sequence"/>
</dbReference>
<evidence type="ECO:0000256" key="4">
    <source>
        <dbReference type="ARBA" id="ARBA00022982"/>
    </source>
</evidence>
<dbReference type="AlphaFoldDB" id="A0A1N7LII9"/>
<evidence type="ECO:0000259" key="8">
    <source>
        <dbReference type="PROSITE" id="PS51007"/>
    </source>
</evidence>
<keyword evidence="5 6" id="KW-0408">Iron</keyword>
<keyword evidence="10" id="KW-1185">Reference proteome</keyword>
<dbReference type="InterPro" id="IPR009056">
    <property type="entry name" value="Cyt_c-like_dom"/>
</dbReference>
<keyword evidence="1" id="KW-0813">Transport</keyword>
<evidence type="ECO:0000256" key="2">
    <source>
        <dbReference type="ARBA" id="ARBA00022617"/>
    </source>
</evidence>
<dbReference type="EMBL" id="FTOA01000003">
    <property type="protein sequence ID" value="SIS73655.1"/>
    <property type="molecule type" value="Genomic_DNA"/>
</dbReference>
<dbReference type="SUPFAM" id="SSF46626">
    <property type="entry name" value="Cytochrome c"/>
    <property type="match status" value="1"/>
</dbReference>
<feature type="signal peptide" evidence="7">
    <location>
        <begin position="1"/>
        <end position="20"/>
    </location>
</feature>
<dbReference type="GO" id="GO:0046872">
    <property type="term" value="F:metal ion binding"/>
    <property type="evidence" value="ECO:0007669"/>
    <property type="project" value="UniProtKB-KW"/>
</dbReference>
<dbReference type="PRINTS" id="PR00604">
    <property type="entry name" value="CYTCHRMECIAB"/>
</dbReference>
<evidence type="ECO:0000256" key="6">
    <source>
        <dbReference type="PROSITE-ProRule" id="PRU00433"/>
    </source>
</evidence>
<dbReference type="Gene3D" id="1.10.760.10">
    <property type="entry name" value="Cytochrome c-like domain"/>
    <property type="match status" value="1"/>
</dbReference>
<reference evidence="9 10" key="1">
    <citation type="submission" date="2017-01" db="EMBL/GenBank/DDBJ databases">
        <authorList>
            <person name="Mah S.A."/>
            <person name="Swanson W.J."/>
            <person name="Moy G.W."/>
            <person name="Vacquier V.D."/>
        </authorList>
    </citation>
    <scope>NUCLEOTIDE SEQUENCE [LARGE SCALE GENOMIC DNA]</scope>
    <source>
        <strain evidence="9 10">DSM 11589</strain>
    </source>
</reference>
<evidence type="ECO:0000313" key="9">
    <source>
        <dbReference type="EMBL" id="SIS73655.1"/>
    </source>
</evidence>
<evidence type="ECO:0000256" key="1">
    <source>
        <dbReference type="ARBA" id="ARBA00022448"/>
    </source>
</evidence>
<dbReference type="GO" id="GO:0020037">
    <property type="term" value="F:heme binding"/>
    <property type="evidence" value="ECO:0007669"/>
    <property type="project" value="InterPro"/>
</dbReference>
<feature type="chain" id="PRO_5013269793" evidence="7">
    <location>
        <begin position="21"/>
        <end position="157"/>
    </location>
</feature>
<keyword evidence="2 6" id="KW-0349">Heme</keyword>
<dbReference type="InterPro" id="IPR002327">
    <property type="entry name" value="Cyt_c_1A/1B"/>
</dbReference>
<dbReference type="STRING" id="80876.SAMN05421779_103350"/>
<dbReference type="Pfam" id="PF00034">
    <property type="entry name" value="Cytochrom_C"/>
    <property type="match status" value="1"/>
</dbReference>
<organism evidence="9 10">
    <name type="scientific">Insolitispirillum peregrinum</name>
    <dbReference type="NCBI Taxonomy" id="80876"/>
    <lineage>
        <taxon>Bacteria</taxon>
        <taxon>Pseudomonadati</taxon>
        <taxon>Pseudomonadota</taxon>
        <taxon>Alphaproteobacteria</taxon>
        <taxon>Rhodospirillales</taxon>
        <taxon>Novispirillaceae</taxon>
        <taxon>Insolitispirillum</taxon>
    </lineage>
</organism>
<dbReference type="PANTHER" id="PTHR11961">
    <property type="entry name" value="CYTOCHROME C"/>
    <property type="match status" value="1"/>
</dbReference>
<dbReference type="GO" id="GO:0009055">
    <property type="term" value="F:electron transfer activity"/>
    <property type="evidence" value="ECO:0007669"/>
    <property type="project" value="InterPro"/>
</dbReference>
<accession>A0A1N7LII9</accession>
<proteinExistence type="predicted"/>
<dbReference type="RefSeq" id="WP_076399995.1">
    <property type="nucleotide sequence ID" value="NZ_FTOA01000003.1"/>
</dbReference>
<sequence>MKVFKIFCAAFLAVWLPLMAHVISLRYFPQNNEPVASMYAADAAPAKTETVAAAPVDPVTAGATVAKKCAACHTLEQGAPNKVGPNLFGIVGAPVAGHADFAYSDDLKAVGGTWTPEHLEAWVTNPKALAPKTKMAFAGLSSEADRKALIAYLETLK</sequence>
<dbReference type="PROSITE" id="PS51007">
    <property type="entry name" value="CYTC"/>
    <property type="match status" value="1"/>
</dbReference>
<gene>
    <name evidence="9" type="ORF">SAMN05421779_103350</name>
</gene>